<reference evidence="2 3" key="1">
    <citation type="submission" date="2021-08" db="EMBL/GenBank/DDBJ databases">
        <title>Draft Genome Sequence of Phanerochaete sordida strain YK-624.</title>
        <authorList>
            <person name="Mori T."/>
            <person name="Dohra H."/>
            <person name="Suzuki T."/>
            <person name="Kawagishi H."/>
            <person name="Hirai H."/>
        </authorList>
    </citation>
    <scope>NUCLEOTIDE SEQUENCE [LARGE SCALE GENOMIC DNA]</scope>
    <source>
        <strain evidence="2 3">YK-624</strain>
    </source>
</reference>
<feature type="compositionally biased region" description="Polar residues" evidence="1">
    <location>
        <begin position="355"/>
        <end position="366"/>
    </location>
</feature>
<keyword evidence="3" id="KW-1185">Reference proteome</keyword>
<evidence type="ECO:0000313" key="2">
    <source>
        <dbReference type="EMBL" id="GJE86185.1"/>
    </source>
</evidence>
<proteinExistence type="predicted"/>
<feature type="compositionally biased region" description="Polar residues" evidence="1">
    <location>
        <begin position="100"/>
        <end position="110"/>
    </location>
</feature>
<feature type="region of interest" description="Disordered" evidence="1">
    <location>
        <begin position="67"/>
        <end position="266"/>
    </location>
</feature>
<evidence type="ECO:0000313" key="3">
    <source>
        <dbReference type="Proteomes" id="UP000703269"/>
    </source>
</evidence>
<dbReference type="Proteomes" id="UP000703269">
    <property type="component" value="Unassembled WGS sequence"/>
</dbReference>
<dbReference type="OrthoDB" id="5396103at2759"/>
<feature type="compositionally biased region" description="Low complexity" evidence="1">
    <location>
        <begin position="128"/>
        <end position="173"/>
    </location>
</feature>
<gene>
    <name evidence="2" type="ORF">PsYK624_022650</name>
</gene>
<feature type="compositionally biased region" description="Acidic residues" evidence="1">
    <location>
        <begin position="236"/>
        <end position="255"/>
    </location>
</feature>
<feature type="region of interest" description="Disordered" evidence="1">
    <location>
        <begin position="435"/>
        <end position="461"/>
    </location>
</feature>
<dbReference type="AlphaFoldDB" id="A0A9P3L8K2"/>
<feature type="compositionally biased region" description="Polar residues" evidence="1">
    <location>
        <begin position="393"/>
        <end position="406"/>
    </location>
</feature>
<organism evidence="2 3">
    <name type="scientific">Phanerochaete sordida</name>
    <dbReference type="NCBI Taxonomy" id="48140"/>
    <lineage>
        <taxon>Eukaryota</taxon>
        <taxon>Fungi</taxon>
        <taxon>Dikarya</taxon>
        <taxon>Basidiomycota</taxon>
        <taxon>Agaricomycotina</taxon>
        <taxon>Agaricomycetes</taxon>
        <taxon>Polyporales</taxon>
        <taxon>Phanerochaetaceae</taxon>
        <taxon>Phanerochaete</taxon>
    </lineage>
</organism>
<feature type="compositionally biased region" description="Basic and acidic residues" evidence="1">
    <location>
        <begin position="197"/>
        <end position="206"/>
    </location>
</feature>
<feature type="region of interest" description="Disordered" evidence="1">
    <location>
        <begin position="285"/>
        <end position="410"/>
    </location>
</feature>
<accession>A0A9P3L8K2</accession>
<feature type="compositionally biased region" description="Basic and acidic residues" evidence="1">
    <location>
        <begin position="440"/>
        <end position="449"/>
    </location>
</feature>
<protein>
    <submittedName>
        <fullName evidence="2">Uncharacterized protein</fullName>
    </submittedName>
</protein>
<feature type="compositionally biased region" description="Polar residues" evidence="1">
    <location>
        <begin position="304"/>
        <end position="319"/>
    </location>
</feature>
<feature type="compositionally biased region" description="Basic residues" evidence="1">
    <location>
        <begin position="174"/>
        <end position="183"/>
    </location>
</feature>
<comment type="caution">
    <text evidence="2">The sequence shown here is derived from an EMBL/GenBank/DDBJ whole genome shotgun (WGS) entry which is preliminary data.</text>
</comment>
<name>A0A9P3L8K2_9APHY</name>
<sequence length="461" mass="49265">MTARPPLPTSSSDFALPPATSAILPGPPGEEFNPLLLRFRRPSLLAPPRSTYYSDGRINSPLAAASFSTAHTHRHASTSSMSTSGDDSESDREKMWTDSPPFTDSGSNTPSTPPVPGPSNTFAEKDQSSTSVDSDSSMKTTGESSHSIETESTSTIEPTTPSRPSSELLQSPPRSKKSRRVSHPVKMPRILTLLAESKPEENEVKSEAQFQKFVASFSTHPGTPRALQDRGRYPDEAGDDEPAREDPESSDDEGDPGTAAPFSFILPAAEPINIPKSVTPAHSVNGDDFGLSESPGTIAMDIDTQPSSACGSPKMTSWRYTPPPTSTSAVRSNKRKMDDRYDPYPLPAKRRAVSPSVSYLRDSTPSLFAPRTPNGSGRMQLPHPIAIPVMPNSGASSPVVTPSGLSGSRPLSWGAQSVLSSPTLRAQMGLASPILRPMMRRREDGREVESAGDSVNGLSLE</sequence>
<evidence type="ECO:0000256" key="1">
    <source>
        <dbReference type="SAM" id="MobiDB-lite"/>
    </source>
</evidence>
<dbReference type="EMBL" id="BPQB01000003">
    <property type="protein sequence ID" value="GJE86185.1"/>
    <property type="molecule type" value="Genomic_DNA"/>
</dbReference>
<feature type="region of interest" description="Disordered" evidence="1">
    <location>
        <begin position="1"/>
        <end position="34"/>
    </location>
</feature>